<gene>
    <name evidence="5" type="primary">LOC107272056</name>
</gene>
<feature type="chain" id="PRO_5042575731" evidence="2">
    <location>
        <begin position="18"/>
        <end position="1282"/>
    </location>
</feature>
<feature type="signal peptide" evidence="2">
    <location>
        <begin position="1"/>
        <end position="17"/>
    </location>
</feature>
<evidence type="ECO:0000256" key="2">
    <source>
        <dbReference type="SAM" id="SignalP"/>
    </source>
</evidence>
<dbReference type="InterPro" id="IPR001314">
    <property type="entry name" value="Peptidase_S1A"/>
</dbReference>
<organism evidence="4 5">
    <name type="scientific">Cephus cinctus</name>
    <name type="common">Wheat stem sawfly</name>
    <dbReference type="NCBI Taxonomy" id="211228"/>
    <lineage>
        <taxon>Eukaryota</taxon>
        <taxon>Metazoa</taxon>
        <taxon>Ecdysozoa</taxon>
        <taxon>Arthropoda</taxon>
        <taxon>Hexapoda</taxon>
        <taxon>Insecta</taxon>
        <taxon>Pterygota</taxon>
        <taxon>Neoptera</taxon>
        <taxon>Endopterygota</taxon>
        <taxon>Hymenoptera</taxon>
        <taxon>Cephoidea</taxon>
        <taxon>Cephidae</taxon>
        <taxon>Cephus</taxon>
    </lineage>
</organism>
<proteinExistence type="predicted"/>
<dbReference type="Pfam" id="PF00089">
    <property type="entry name" value="Trypsin"/>
    <property type="match status" value="1"/>
</dbReference>
<keyword evidence="2" id="KW-0732">Signal</keyword>
<dbReference type="PANTHER" id="PTHR24260">
    <property type="match status" value="1"/>
</dbReference>
<dbReference type="PROSITE" id="PS00134">
    <property type="entry name" value="TRYPSIN_HIS"/>
    <property type="match status" value="1"/>
</dbReference>
<dbReference type="RefSeq" id="XP_015604262.1">
    <property type="nucleotide sequence ID" value="XM_015748776.2"/>
</dbReference>
<dbReference type="GO" id="GO:0004252">
    <property type="term" value="F:serine-type endopeptidase activity"/>
    <property type="evidence" value="ECO:0007669"/>
    <property type="project" value="InterPro"/>
</dbReference>
<keyword evidence="4" id="KW-1185">Reference proteome</keyword>
<dbReference type="PRINTS" id="PR00722">
    <property type="entry name" value="CHYMOTRYPSIN"/>
</dbReference>
<dbReference type="KEGG" id="ccin:107272056"/>
<dbReference type="InterPro" id="IPR018114">
    <property type="entry name" value="TRYPSIN_HIS"/>
</dbReference>
<evidence type="ECO:0000313" key="4">
    <source>
        <dbReference type="Proteomes" id="UP000694920"/>
    </source>
</evidence>
<reference evidence="5" key="1">
    <citation type="submission" date="2025-08" db="UniProtKB">
        <authorList>
            <consortium name="RefSeq"/>
        </authorList>
    </citation>
    <scope>IDENTIFICATION</scope>
</reference>
<evidence type="ECO:0000256" key="1">
    <source>
        <dbReference type="SAM" id="MobiDB-lite"/>
    </source>
</evidence>
<evidence type="ECO:0000313" key="5">
    <source>
        <dbReference type="RefSeq" id="XP_015604262.1"/>
    </source>
</evidence>
<feature type="compositionally biased region" description="Basic and acidic residues" evidence="1">
    <location>
        <begin position="578"/>
        <end position="595"/>
    </location>
</feature>
<dbReference type="PANTHER" id="PTHR24260:SF136">
    <property type="entry name" value="GH08193P-RELATED"/>
    <property type="match status" value="1"/>
</dbReference>
<feature type="compositionally biased region" description="Basic residues" evidence="1">
    <location>
        <begin position="711"/>
        <end position="720"/>
    </location>
</feature>
<dbReference type="Proteomes" id="UP000694920">
    <property type="component" value="Unplaced"/>
</dbReference>
<feature type="region of interest" description="Disordered" evidence="1">
    <location>
        <begin position="564"/>
        <end position="615"/>
    </location>
</feature>
<protein>
    <submittedName>
        <fullName evidence="5">MATH and LRR domain-containing protein PFE0570w</fullName>
    </submittedName>
</protein>
<dbReference type="Gene3D" id="2.40.10.10">
    <property type="entry name" value="Trypsin-like serine proteases"/>
    <property type="match status" value="1"/>
</dbReference>
<feature type="region of interest" description="Disordered" evidence="1">
    <location>
        <begin position="708"/>
        <end position="760"/>
    </location>
</feature>
<dbReference type="InterPro" id="IPR051333">
    <property type="entry name" value="CLIP_Serine_Protease"/>
</dbReference>
<dbReference type="GO" id="GO:0006508">
    <property type="term" value="P:proteolysis"/>
    <property type="evidence" value="ECO:0007669"/>
    <property type="project" value="InterPro"/>
</dbReference>
<dbReference type="SUPFAM" id="SSF50494">
    <property type="entry name" value="Trypsin-like serine proteases"/>
    <property type="match status" value="1"/>
</dbReference>
<dbReference type="GeneID" id="107272056"/>
<dbReference type="PROSITE" id="PS50240">
    <property type="entry name" value="TRYPSIN_DOM"/>
    <property type="match status" value="1"/>
</dbReference>
<dbReference type="InterPro" id="IPR001254">
    <property type="entry name" value="Trypsin_dom"/>
</dbReference>
<name>A0AAJ7C8W7_CEPCN</name>
<evidence type="ECO:0000259" key="3">
    <source>
        <dbReference type="PROSITE" id="PS50240"/>
    </source>
</evidence>
<dbReference type="InterPro" id="IPR009003">
    <property type="entry name" value="Peptidase_S1_PA"/>
</dbReference>
<feature type="compositionally biased region" description="Basic and acidic residues" evidence="1">
    <location>
        <begin position="748"/>
        <end position="760"/>
    </location>
</feature>
<dbReference type="SMART" id="SM00020">
    <property type="entry name" value="Tryp_SPc"/>
    <property type="match status" value="1"/>
</dbReference>
<feature type="compositionally biased region" description="Basic residues" evidence="1">
    <location>
        <begin position="738"/>
        <end position="747"/>
    </location>
</feature>
<dbReference type="InterPro" id="IPR043504">
    <property type="entry name" value="Peptidase_S1_PA_chymotrypsin"/>
</dbReference>
<feature type="region of interest" description="Disordered" evidence="1">
    <location>
        <begin position="105"/>
        <end position="129"/>
    </location>
</feature>
<accession>A0AAJ7C8W7</accession>
<sequence>MKHVLLVFATFFCIVFGKRYPRDFTDSVGMIRRNYAGGTVPMNGLNFTREKNINLKKFYENSERVSIVDDRLKFNGTENSFKNYPKVNQFLLRRTMSRNNDLKTLSHQDHLKGNRNQDQKENSFKDLNKNKNIKEVINHDHVEENVHNDLKRTIDVDTILKLTAERLRNLSARMESQRKKTFLNEKPKYKRNDERGSNAHTRHSEWLILPNHNVNSINDFKKDSITDEYRSKSIVSSYRQPGVIIKKNQMLSHGQSDLLKSDNDKGRNVVNYQNSNFNVQDMKKSENPNVLNTGRRNPDIFKYKITGMRKGKGFENLGSRIPNMRNMQNENTDIQDGINFEKRNFEKIVADDSQVANLTVRSPTDYPSLNNSQYPKFDEQDTVDYENLKFGKQSLRDFAESEIPTTRNNMENSEINIPTSNSVSQQFETSWESKNGVNAKSILENRTKFQTFSFEPGQPNQYPVLREIYRKDLDSNFQLSSKKERRGIPVDDPYYFDRENFENLPAGEIFHESRVVVENSIVPTKLYAKDDLEKVLKSVRFFLDHRIKREDYYRLPLKENKKDSTISSKKFSKNHSKLGNDKEEVSKIRNSNEQKSRKKKISNKVPSPTKDSIRNRYIDERSLNLKDHVHDYYFQEELLTKAEEQDDFSDSTLHENHTSSLNLKNIPKTTDMVIFKREIDKTESARENPSSSNLTVSERIQKNFESINSRNKFKIKKKRTHKDEKDRKKVSKIGLKTKVSKKNHRKANKNDPSKFKPDDTKEVKLKIKVNIPEQDHQAPDFNNDRVKTEYFPMTNSVMEDALNEDHLNKNMAIPVKINENDLMDDFITYKNTPLLSMGPIAKKNKEGKETQSKRKLIARDKPTDDDFGLYGSIESDLSMDSNLKDDKFQESNHESKSSVPVDDTEGFMETNNAPLPINPPNSQDSRRLLDNDQITPFRRNNLIYKPYGMEGESRSMKKRLRIKQLVSEPDFIRFINTSSIRLAAPDYLKPIDVNFEAHGKQPCTTSNKKGMDECSEEESGEAKNVHDDEKKTWPISPGPITCNPDYEVTTTFGTEPTEYPFVVSIQYQNIVTKNLSHICNGVVVGTRFILSAAHCLNNRDNFELVVQRSNDLCDDEEKPVPVALVMEHENYNRHTRMNDLALLRLKYEIDTDQVSFPKNDIIFNDFYSVGWGELMWNRFAKNVTKIQQKLPVSRYSDKTKENAGTIYMSIAGLDITGTFRGDYGGILLNEDKELIGVQSKFYPDENYEVFMRVRTYLPWIENMINSSKRLLEHPYKFQPKKG</sequence>
<feature type="domain" description="Peptidase S1" evidence="3">
    <location>
        <begin position="1035"/>
        <end position="1265"/>
    </location>
</feature>